<feature type="transmembrane region" description="Helical" evidence="1">
    <location>
        <begin position="48"/>
        <end position="68"/>
    </location>
</feature>
<evidence type="ECO:0000313" key="2">
    <source>
        <dbReference type="EMBL" id="KAF2766774.1"/>
    </source>
</evidence>
<name>A0A6G1L3G4_9PEZI</name>
<keyword evidence="3" id="KW-1185">Reference proteome</keyword>
<protein>
    <submittedName>
        <fullName evidence="2">Uncharacterized protein</fullName>
    </submittedName>
</protein>
<dbReference type="EMBL" id="ML995866">
    <property type="protein sequence ID" value="KAF2766774.1"/>
    <property type="molecule type" value="Genomic_DNA"/>
</dbReference>
<reference evidence="2" key="1">
    <citation type="journal article" date="2020" name="Stud. Mycol.">
        <title>101 Dothideomycetes genomes: a test case for predicting lifestyles and emergence of pathogens.</title>
        <authorList>
            <person name="Haridas S."/>
            <person name="Albert R."/>
            <person name="Binder M."/>
            <person name="Bloem J."/>
            <person name="Labutti K."/>
            <person name="Salamov A."/>
            <person name="Andreopoulos B."/>
            <person name="Baker S."/>
            <person name="Barry K."/>
            <person name="Bills G."/>
            <person name="Bluhm B."/>
            <person name="Cannon C."/>
            <person name="Castanera R."/>
            <person name="Culley D."/>
            <person name="Daum C."/>
            <person name="Ezra D."/>
            <person name="Gonzalez J."/>
            <person name="Henrissat B."/>
            <person name="Kuo A."/>
            <person name="Liang C."/>
            <person name="Lipzen A."/>
            <person name="Lutzoni F."/>
            <person name="Magnuson J."/>
            <person name="Mondo S."/>
            <person name="Nolan M."/>
            <person name="Ohm R."/>
            <person name="Pangilinan J."/>
            <person name="Park H.-J."/>
            <person name="Ramirez L."/>
            <person name="Alfaro M."/>
            <person name="Sun H."/>
            <person name="Tritt A."/>
            <person name="Yoshinaga Y."/>
            <person name="Zwiers L.-H."/>
            <person name="Turgeon B."/>
            <person name="Goodwin S."/>
            <person name="Spatafora J."/>
            <person name="Crous P."/>
            <person name="Grigoriev I."/>
        </authorList>
    </citation>
    <scope>NUCLEOTIDE SEQUENCE</scope>
    <source>
        <strain evidence="2">CBS 116005</strain>
    </source>
</reference>
<accession>A0A6G1L3G4</accession>
<gene>
    <name evidence="2" type="ORF">EJ03DRAFT_168028</name>
</gene>
<sequence>MMWDIKRPDQFPHHKLLLPPQSNPGADKSSAKLIKDVRSPLLRLRLDLLGYLIIVVAGLLLRRLALLAGRGCVRAGLLRCDSIVSAATTGIGVLLGVVFLHLEELAVAGICQLDT</sequence>
<dbReference type="AlphaFoldDB" id="A0A6G1L3G4"/>
<proteinExistence type="predicted"/>
<evidence type="ECO:0000313" key="3">
    <source>
        <dbReference type="Proteomes" id="UP000799436"/>
    </source>
</evidence>
<dbReference type="Proteomes" id="UP000799436">
    <property type="component" value="Unassembled WGS sequence"/>
</dbReference>
<feature type="transmembrane region" description="Helical" evidence="1">
    <location>
        <begin position="80"/>
        <end position="102"/>
    </location>
</feature>
<keyword evidence="1" id="KW-1133">Transmembrane helix</keyword>
<keyword evidence="1" id="KW-0812">Transmembrane</keyword>
<organism evidence="2 3">
    <name type="scientific">Teratosphaeria nubilosa</name>
    <dbReference type="NCBI Taxonomy" id="161662"/>
    <lineage>
        <taxon>Eukaryota</taxon>
        <taxon>Fungi</taxon>
        <taxon>Dikarya</taxon>
        <taxon>Ascomycota</taxon>
        <taxon>Pezizomycotina</taxon>
        <taxon>Dothideomycetes</taxon>
        <taxon>Dothideomycetidae</taxon>
        <taxon>Mycosphaerellales</taxon>
        <taxon>Teratosphaeriaceae</taxon>
        <taxon>Teratosphaeria</taxon>
    </lineage>
</organism>
<keyword evidence="1" id="KW-0472">Membrane</keyword>
<evidence type="ECO:0000256" key="1">
    <source>
        <dbReference type="SAM" id="Phobius"/>
    </source>
</evidence>